<proteinExistence type="predicted"/>
<evidence type="ECO:0000256" key="4">
    <source>
        <dbReference type="ARBA" id="ARBA00023288"/>
    </source>
</evidence>
<dbReference type="OrthoDB" id="6387367at2"/>
<dbReference type="RefSeq" id="WP_106704474.1">
    <property type="nucleotide sequence ID" value="NZ_CP027666.1"/>
</dbReference>
<dbReference type="AlphaFoldDB" id="A0A2S0MJ78"/>
<keyword evidence="8" id="KW-1185">Reference proteome</keyword>
<evidence type="ECO:0000259" key="6">
    <source>
        <dbReference type="Pfam" id="PF09864"/>
    </source>
</evidence>
<dbReference type="Pfam" id="PF09864">
    <property type="entry name" value="MliC"/>
    <property type="match status" value="1"/>
</dbReference>
<evidence type="ECO:0000256" key="3">
    <source>
        <dbReference type="ARBA" id="ARBA00023139"/>
    </source>
</evidence>
<keyword evidence="1 5" id="KW-0732">Signal</keyword>
<dbReference type="InterPro" id="IPR018660">
    <property type="entry name" value="MliC"/>
</dbReference>
<dbReference type="EMBL" id="CP027666">
    <property type="protein sequence ID" value="AVO35930.1"/>
    <property type="molecule type" value="Genomic_DNA"/>
</dbReference>
<feature type="chain" id="PRO_5015453951" description="C-type lysozyme inhibitor domain-containing protein" evidence="5">
    <location>
        <begin position="24"/>
        <end position="107"/>
    </location>
</feature>
<sequence length="107" mass="11497">MKTLAIALVAACSALACTSPTPAPPTDPTPAVRNVRFTCTNGEWLSVRFFTEEARAILTRNGHDIALQQQPSGSGFIYSNGPNTIRGKGQDLTVEIGRRVPLQCQAR</sequence>
<keyword evidence="3" id="KW-0564">Palmitate</keyword>
<organism evidence="7 8">
    <name type="scientific">Ottowia oryzae</name>
    <dbReference type="NCBI Taxonomy" id="2109914"/>
    <lineage>
        <taxon>Bacteria</taxon>
        <taxon>Pseudomonadati</taxon>
        <taxon>Pseudomonadota</taxon>
        <taxon>Betaproteobacteria</taxon>
        <taxon>Burkholderiales</taxon>
        <taxon>Comamonadaceae</taxon>
        <taxon>Ottowia</taxon>
    </lineage>
</organism>
<evidence type="ECO:0000256" key="2">
    <source>
        <dbReference type="ARBA" id="ARBA00023136"/>
    </source>
</evidence>
<accession>A0A2S0MJ78</accession>
<dbReference type="SUPFAM" id="SSF141488">
    <property type="entry name" value="YdhA-like"/>
    <property type="match status" value="1"/>
</dbReference>
<evidence type="ECO:0000256" key="5">
    <source>
        <dbReference type="SAM" id="SignalP"/>
    </source>
</evidence>
<keyword evidence="2" id="KW-0472">Membrane</keyword>
<keyword evidence="4" id="KW-0449">Lipoprotein</keyword>
<name>A0A2S0MJ78_9BURK</name>
<evidence type="ECO:0000313" key="7">
    <source>
        <dbReference type="EMBL" id="AVO35930.1"/>
    </source>
</evidence>
<evidence type="ECO:0000256" key="1">
    <source>
        <dbReference type="ARBA" id="ARBA00022729"/>
    </source>
</evidence>
<gene>
    <name evidence="7" type="ORF">C6570_02235</name>
</gene>
<dbReference type="InterPro" id="IPR036328">
    <property type="entry name" value="MliC_sf"/>
</dbReference>
<feature type="domain" description="C-type lysozyme inhibitor" evidence="6">
    <location>
        <begin position="37"/>
        <end position="102"/>
    </location>
</feature>
<evidence type="ECO:0000313" key="8">
    <source>
        <dbReference type="Proteomes" id="UP000239709"/>
    </source>
</evidence>
<dbReference type="Gene3D" id="2.40.128.200">
    <property type="match status" value="1"/>
</dbReference>
<reference evidence="7 8" key="1">
    <citation type="submission" date="2018-03" db="EMBL/GenBank/DDBJ databases">
        <title>Genome sequencing of Ottowia sp.</title>
        <authorList>
            <person name="Kim S.-J."/>
            <person name="Heo J."/>
            <person name="Kwon S.-W."/>
        </authorList>
    </citation>
    <scope>NUCLEOTIDE SEQUENCE [LARGE SCALE GENOMIC DNA]</scope>
    <source>
        <strain evidence="7 8">KADR8-3</strain>
    </source>
</reference>
<dbReference type="Proteomes" id="UP000239709">
    <property type="component" value="Chromosome"/>
</dbReference>
<dbReference type="PROSITE" id="PS51257">
    <property type="entry name" value="PROKAR_LIPOPROTEIN"/>
    <property type="match status" value="1"/>
</dbReference>
<feature type="signal peptide" evidence="5">
    <location>
        <begin position="1"/>
        <end position="23"/>
    </location>
</feature>
<protein>
    <recommendedName>
        <fullName evidence="6">C-type lysozyme inhibitor domain-containing protein</fullName>
    </recommendedName>
</protein>
<dbReference type="KEGG" id="otk:C6570_02235"/>